<dbReference type="SUPFAM" id="SSF53335">
    <property type="entry name" value="S-adenosyl-L-methionine-dependent methyltransferases"/>
    <property type="match status" value="1"/>
</dbReference>
<feature type="transmembrane region" description="Helical" evidence="2">
    <location>
        <begin position="41"/>
        <end position="66"/>
    </location>
</feature>
<evidence type="ECO:0000259" key="3">
    <source>
        <dbReference type="Pfam" id="PF02719"/>
    </source>
</evidence>
<dbReference type="EMBL" id="FUWY01000004">
    <property type="protein sequence ID" value="SJZ77343.1"/>
    <property type="molecule type" value="Genomic_DNA"/>
</dbReference>
<keyword evidence="2" id="KW-0472">Membrane</keyword>
<evidence type="ECO:0000256" key="1">
    <source>
        <dbReference type="ARBA" id="ARBA00007430"/>
    </source>
</evidence>
<name>A0A1T4NDX5_9FIRM</name>
<gene>
    <name evidence="4" type="ORF">SAMN02745191_1585</name>
</gene>
<reference evidence="5" key="1">
    <citation type="submission" date="2017-02" db="EMBL/GenBank/DDBJ databases">
        <authorList>
            <person name="Varghese N."/>
            <person name="Submissions S."/>
        </authorList>
    </citation>
    <scope>NUCLEOTIDE SEQUENCE [LARGE SCALE GENOMIC DNA]</scope>
    <source>
        <strain evidence="5">ATCC 25662</strain>
    </source>
</reference>
<evidence type="ECO:0000256" key="2">
    <source>
        <dbReference type="SAM" id="Phobius"/>
    </source>
</evidence>
<dbReference type="PANTHER" id="PTHR43318:SF1">
    <property type="entry name" value="POLYSACCHARIDE BIOSYNTHESIS PROTEIN EPSC-RELATED"/>
    <property type="match status" value="1"/>
</dbReference>
<dbReference type="Gene3D" id="3.40.50.720">
    <property type="entry name" value="NAD(P)-binding Rossmann-like Domain"/>
    <property type="match status" value="2"/>
</dbReference>
<accession>A0A1T4NDX5</accession>
<dbReference type="STRING" id="118967.SAMN02745191_1585"/>
<dbReference type="Proteomes" id="UP000243297">
    <property type="component" value="Unassembled WGS sequence"/>
</dbReference>
<sequence>MTIRKLRVIALICLDMIVITLSYFLAYVLRFDFKIMNHLNYAYAIFKALPIILLIHLALYLSLGVFRSLWKYVSIEEALLLTISTVVANSLASMLLIIAHFPLIPRGVYIIATILIIVGTIGSRVIYRYLRIQRKSANKNIKSLIIGAGDGGYFLLREINSNPMYENKVIGFIDDDRGKIGRFINGVKILGTCDDIESIVNNYEVKTIFIAIPSAKKEELRRILNVCQKSNVRVRIMSIAEVKEFNKPVIRDVSIEDLLGRGEIHLEQDEISDYIENKVVCVTGAGGSIGSELCRQLLKFKPKQLICFDINENSLYDLQQEIEIERRKNKYYLDTEVIFLIGSIRDLNRLNYVFNKYNPNVLFHAAAHKHVPLMEDSPREAVKNNIFGTLNVVQACIQNKVEKMVLISTDKAVNPTNVMGATKRMCELIIQAYRNNGVTKLGAVRFGNVLGSSGSVIPLFKKQIESGGPVTVTDPEITRYFMTIPEATQLVLQAGVYANKGDIFVLDMGIPVKISKLAEDLIRLSGLRPYEEIEVKYVGLRPGEKMYEELSLGEEIRHKTKNDLIFINEPMDIQLDDLLSKINQLETIMYKDLPLEKIRHELLETIK</sequence>
<feature type="transmembrane region" description="Helical" evidence="2">
    <location>
        <begin position="78"/>
        <end position="101"/>
    </location>
</feature>
<keyword evidence="2" id="KW-1133">Transmembrane helix</keyword>
<dbReference type="InterPro" id="IPR003869">
    <property type="entry name" value="Polysac_CapD-like"/>
</dbReference>
<evidence type="ECO:0000313" key="5">
    <source>
        <dbReference type="Proteomes" id="UP000243297"/>
    </source>
</evidence>
<feature type="domain" description="Polysaccharide biosynthesis protein CapD-like" evidence="3">
    <location>
        <begin position="280"/>
        <end position="567"/>
    </location>
</feature>
<proteinExistence type="inferred from homology"/>
<dbReference type="AlphaFoldDB" id="A0A1T4NDX5"/>
<dbReference type="RefSeq" id="WP_200804778.1">
    <property type="nucleotide sequence ID" value="NZ_FUWY01000004.1"/>
</dbReference>
<dbReference type="CDD" id="cd05237">
    <property type="entry name" value="UDP_invert_4-6DH_SDR_e"/>
    <property type="match status" value="1"/>
</dbReference>
<dbReference type="InterPro" id="IPR036291">
    <property type="entry name" value="NAD(P)-bd_dom_sf"/>
</dbReference>
<protein>
    <submittedName>
        <fullName evidence="4">NDP-sugar epimerase, includes UDP-GlcNAc-inverting 4,6-dehydratase FlaA1 and capsular polysaccharide biosynthesis protein EpsC</fullName>
    </submittedName>
</protein>
<organism evidence="4 5">
    <name type="scientific">Anaerorhabdus furcosa</name>
    <dbReference type="NCBI Taxonomy" id="118967"/>
    <lineage>
        <taxon>Bacteria</taxon>
        <taxon>Bacillati</taxon>
        <taxon>Bacillota</taxon>
        <taxon>Erysipelotrichia</taxon>
        <taxon>Erysipelotrichales</taxon>
        <taxon>Erysipelotrichaceae</taxon>
        <taxon>Anaerorhabdus</taxon>
    </lineage>
</organism>
<feature type="transmembrane region" description="Helical" evidence="2">
    <location>
        <begin position="107"/>
        <end position="127"/>
    </location>
</feature>
<keyword evidence="2" id="KW-0812">Transmembrane</keyword>
<evidence type="ECO:0000313" key="4">
    <source>
        <dbReference type="EMBL" id="SJZ77343.1"/>
    </source>
</evidence>
<dbReference type="Pfam" id="PF02719">
    <property type="entry name" value="Polysacc_synt_2"/>
    <property type="match status" value="1"/>
</dbReference>
<comment type="similarity">
    <text evidence="1">Belongs to the polysaccharide synthase family.</text>
</comment>
<dbReference type="InterPro" id="IPR051203">
    <property type="entry name" value="Polysaccharide_Synthase-Rel"/>
</dbReference>
<dbReference type="SUPFAM" id="SSF51735">
    <property type="entry name" value="NAD(P)-binding Rossmann-fold domains"/>
    <property type="match status" value="1"/>
</dbReference>
<dbReference type="InterPro" id="IPR029063">
    <property type="entry name" value="SAM-dependent_MTases_sf"/>
</dbReference>
<dbReference type="PANTHER" id="PTHR43318">
    <property type="entry name" value="UDP-N-ACETYLGLUCOSAMINE 4,6-DEHYDRATASE"/>
    <property type="match status" value="1"/>
</dbReference>
<keyword evidence="5" id="KW-1185">Reference proteome</keyword>
<dbReference type="Pfam" id="PF13727">
    <property type="entry name" value="CoA_binding_3"/>
    <property type="match status" value="1"/>
</dbReference>
<feature type="transmembrane region" description="Helical" evidence="2">
    <location>
        <begin position="7"/>
        <end position="29"/>
    </location>
</feature>